<dbReference type="RefSeq" id="WP_166936435.1">
    <property type="nucleotide sequence ID" value="NZ_BAAADD010000007.1"/>
</dbReference>
<sequence>MKALAAAFLMMALPVQSGLAATLTVHVSAIDKKGGTLRVSLYDQAGWDKDDDTPIASANVPAAMPVTTVTLKDIKPGVYGIKLFQDYNNNGRFDQNFLGLPLERYGFSRDAAPRLSQPSFDRTKFTVGDGDNEITIRLQ</sequence>
<organism evidence="2 3">
    <name type="scientific">Rhizomicrobium electricum</name>
    <dbReference type="NCBI Taxonomy" id="480070"/>
    <lineage>
        <taxon>Bacteria</taxon>
        <taxon>Pseudomonadati</taxon>
        <taxon>Pseudomonadota</taxon>
        <taxon>Alphaproteobacteria</taxon>
        <taxon>Micropepsales</taxon>
        <taxon>Micropepsaceae</taxon>
        <taxon>Rhizomicrobium</taxon>
    </lineage>
</organism>
<keyword evidence="1" id="KW-0732">Signal</keyword>
<comment type="caution">
    <text evidence="2">The sequence shown here is derived from an EMBL/GenBank/DDBJ whole genome shotgun (WGS) entry which is preliminary data.</text>
</comment>
<evidence type="ECO:0000313" key="2">
    <source>
        <dbReference type="EMBL" id="GAA0576564.1"/>
    </source>
</evidence>
<dbReference type="EMBL" id="BAAADD010000007">
    <property type="protein sequence ID" value="GAA0576564.1"/>
    <property type="molecule type" value="Genomic_DNA"/>
</dbReference>
<keyword evidence="3" id="KW-1185">Reference proteome</keyword>
<dbReference type="InterPro" id="IPR018673">
    <property type="entry name" value="DUF2141"/>
</dbReference>
<proteinExistence type="predicted"/>
<accession>A0ABP3PXP2</accession>
<evidence type="ECO:0000256" key="1">
    <source>
        <dbReference type="SAM" id="SignalP"/>
    </source>
</evidence>
<dbReference type="Proteomes" id="UP001499951">
    <property type="component" value="Unassembled WGS sequence"/>
</dbReference>
<reference evidence="3" key="1">
    <citation type="journal article" date="2019" name="Int. J. Syst. Evol. Microbiol.">
        <title>The Global Catalogue of Microorganisms (GCM) 10K type strain sequencing project: providing services to taxonomists for standard genome sequencing and annotation.</title>
        <authorList>
            <consortium name="The Broad Institute Genomics Platform"/>
            <consortium name="The Broad Institute Genome Sequencing Center for Infectious Disease"/>
            <person name="Wu L."/>
            <person name="Ma J."/>
        </authorList>
    </citation>
    <scope>NUCLEOTIDE SEQUENCE [LARGE SCALE GENOMIC DNA]</scope>
    <source>
        <strain evidence="3">JCM 15089</strain>
    </source>
</reference>
<protein>
    <submittedName>
        <fullName evidence="2">DUF2141 domain-containing protein</fullName>
    </submittedName>
</protein>
<gene>
    <name evidence="2" type="ORF">GCM10008942_26770</name>
</gene>
<feature type="signal peptide" evidence="1">
    <location>
        <begin position="1"/>
        <end position="20"/>
    </location>
</feature>
<feature type="chain" id="PRO_5045315885" evidence="1">
    <location>
        <begin position="21"/>
        <end position="139"/>
    </location>
</feature>
<evidence type="ECO:0000313" key="3">
    <source>
        <dbReference type="Proteomes" id="UP001499951"/>
    </source>
</evidence>
<dbReference type="Pfam" id="PF09912">
    <property type="entry name" value="DUF2141"/>
    <property type="match status" value="1"/>
</dbReference>
<name>A0ABP3PXP2_9PROT</name>